<dbReference type="Pfam" id="PF01420">
    <property type="entry name" value="Methylase_S"/>
    <property type="match status" value="1"/>
</dbReference>
<keyword evidence="3" id="KW-0238">DNA-binding</keyword>
<organism evidence="5 6">
    <name type="scientific">Rickettsia monacensis</name>
    <dbReference type="NCBI Taxonomy" id="109232"/>
    <lineage>
        <taxon>Bacteria</taxon>
        <taxon>Pseudomonadati</taxon>
        <taxon>Pseudomonadota</taxon>
        <taxon>Alphaproteobacteria</taxon>
        <taxon>Rickettsiales</taxon>
        <taxon>Rickettsiaceae</taxon>
        <taxon>Rickettsieae</taxon>
        <taxon>Rickettsia</taxon>
        <taxon>spotted fever group</taxon>
    </lineage>
</organism>
<keyword evidence="6" id="KW-1185">Reference proteome</keyword>
<dbReference type="InterPro" id="IPR044946">
    <property type="entry name" value="Restrct_endonuc_typeI_TRD_sf"/>
</dbReference>
<proteinExistence type="inferred from homology"/>
<dbReference type="GO" id="GO:0003677">
    <property type="term" value="F:DNA binding"/>
    <property type="evidence" value="ECO:0007669"/>
    <property type="project" value="UniProtKB-KW"/>
</dbReference>
<evidence type="ECO:0000256" key="1">
    <source>
        <dbReference type="ARBA" id="ARBA00010923"/>
    </source>
</evidence>
<accession>A0A0B7J1W7</accession>
<dbReference type="Gene3D" id="3.90.220.20">
    <property type="entry name" value="DNA methylase specificity domains"/>
    <property type="match status" value="1"/>
</dbReference>
<evidence type="ECO:0000256" key="2">
    <source>
        <dbReference type="ARBA" id="ARBA00022747"/>
    </source>
</evidence>
<dbReference type="GO" id="GO:0009307">
    <property type="term" value="P:DNA restriction-modification system"/>
    <property type="evidence" value="ECO:0007669"/>
    <property type="project" value="UniProtKB-KW"/>
</dbReference>
<dbReference type="KEGG" id="rmc:RMONA_02750"/>
<evidence type="ECO:0000313" key="5">
    <source>
        <dbReference type="EMBL" id="CEO16950.1"/>
    </source>
</evidence>
<evidence type="ECO:0000256" key="3">
    <source>
        <dbReference type="ARBA" id="ARBA00023125"/>
    </source>
</evidence>
<dbReference type="SUPFAM" id="SSF116734">
    <property type="entry name" value="DNA methylase specificity domain"/>
    <property type="match status" value="1"/>
</dbReference>
<reference evidence="5 6" key="1">
    <citation type="submission" date="2015-01" db="EMBL/GenBank/DDBJ databases">
        <title>Draft genome sequence of Rickettsia monacensis strain IrR/Munich.</title>
        <authorList>
            <person name="Felsheim R.F."/>
            <person name="Johnson S.L."/>
            <person name="Kurtti T.J."/>
            <person name="Munderloh U.G."/>
        </authorList>
    </citation>
    <scope>NUCLEOTIDE SEQUENCE [LARGE SCALE GENOMIC DNA]</scope>
    <source>
        <strain evidence="5 6">IrR/Munich</strain>
    </source>
</reference>
<evidence type="ECO:0000313" key="6">
    <source>
        <dbReference type="Proteomes" id="UP000018149"/>
    </source>
</evidence>
<dbReference type="HOGENOM" id="CLU_1843594_0_0_5"/>
<dbReference type="InterPro" id="IPR000055">
    <property type="entry name" value="Restrct_endonuc_typeI_TRD"/>
</dbReference>
<evidence type="ECO:0000259" key="4">
    <source>
        <dbReference type="Pfam" id="PF01420"/>
    </source>
</evidence>
<sequence>MLKLIKKLLDNLNLIKGIFYSTEPIVLNSIFEAESEYCFASYLIRIVVNQEKILSKFLNLYMNTDLFQKNLKNYAKQSNNQANINAQILLAQKIPLPSLLIQEEIIAELEHERNIIEANKETIKLFENKLKTKLNSLWQ</sequence>
<gene>
    <name evidence="5" type="ORF">RMONA_02750</name>
</gene>
<feature type="domain" description="Type I restriction modification DNA specificity" evidence="4">
    <location>
        <begin position="33"/>
        <end position="122"/>
    </location>
</feature>
<protein>
    <submittedName>
        <fullName evidence="5">Type I restriction modification DNA specificity domain protein</fullName>
    </submittedName>
</protein>
<dbReference type="EMBL" id="LN794217">
    <property type="protein sequence ID" value="CEO16950.1"/>
    <property type="molecule type" value="Genomic_DNA"/>
</dbReference>
<dbReference type="STRING" id="109232.RMONA_02750"/>
<comment type="similarity">
    <text evidence="1">Belongs to the type-I restriction system S methylase family.</text>
</comment>
<dbReference type="Proteomes" id="UP000018149">
    <property type="component" value="Chromosome I"/>
</dbReference>
<name>A0A0B7J1W7_9RICK</name>
<keyword evidence="2" id="KW-0680">Restriction system</keyword>
<dbReference type="AlphaFoldDB" id="A0A0B7J1W7"/>